<evidence type="ECO:0000313" key="1">
    <source>
        <dbReference type="EMBL" id="URQ63247.1"/>
    </source>
</evidence>
<dbReference type="AlphaFoldDB" id="A0A9Q8U2S7"/>
<name>A0A9Q8U2S7_9GAMM</name>
<proteinExistence type="predicted"/>
<organism evidence="1 2">
    <name type="scientific">SAR86 cluster bacterium</name>
    <dbReference type="NCBI Taxonomy" id="2030880"/>
    <lineage>
        <taxon>Bacteria</taxon>
        <taxon>Pseudomonadati</taxon>
        <taxon>Pseudomonadota</taxon>
        <taxon>Gammaproteobacteria</taxon>
        <taxon>SAR86 cluster</taxon>
    </lineage>
</organism>
<sequence length="95" mass="11002">MNDEQRVDIKLGERTFSFSIPADEFIAFGKAKKKIEKLLEEINAPEEKFDHALVQIALKFAIEYEIKNEDLSSNSEINERALDDLTNKIKLFINQ</sequence>
<gene>
    <name evidence="1" type="ORF">M9B40_00325</name>
</gene>
<reference evidence="1" key="1">
    <citation type="submission" date="2022-05" db="EMBL/GenBank/DDBJ databases">
        <title>Single-amplified genomics reveal most streamlined microbe among free-living bacteria.</title>
        <authorList>
            <person name="Roda-Garcia J."/>
            <person name="Haro-Moreno J.M."/>
            <person name="Rodriguez-Valera F."/>
            <person name="Almagro-Moreno S."/>
            <person name="Lopez-Perez M."/>
        </authorList>
    </citation>
    <scope>NUCLEOTIDE SEQUENCE</scope>
    <source>
        <strain evidence="1">TMED112-D2-2</strain>
    </source>
</reference>
<dbReference type="Proteomes" id="UP001056381">
    <property type="component" value="Chromosome"/>
</dbReference>
<dbReference type="EMBL" id="CP097966">
    <property type="protein sequence ID" value="URQ63247.1"/>
    <property type="molecule type" value="Genomic_DNA"/>
</dbReference>
<evidence type="ECO:0000313" key="2">
    <source>
        <dbReference type="Proteomes" id="UP001056381"/>
    </source>
</evidence>
<protein>
    <recommendedName>
        <fullName evidence="3">Cell division protein ZapA</fullName>
    </recommendedName>
</protein>
<evidence type="ECO:0008006" key="3">
    <source>
        <dbReference type="Google" id="ProtNLM"/>
    </source>
</evidence>
<accession>A0A9Q8U2S7</accession>
<keyword evidence="2" id="KW-1185">Reference proteome</keyword>